<dbReference type="CDD" id="cd13675">
    <property type="entry name" value="PBP2_TRAP_SBP_like_5"/>
    <property type="match status" value="1"/>
</dbReference>
<evidence type="ECO:0000256" key="2">
    <source>
        <dbReference type="SAM" id="SignalP"/>
    </source>
</evidence>
<protein>
    <submittedName>
        <fullName evidence="3">TRAP transporter substrate-binding protein</fullName>
    </submittedName>
</protein>
<dbReference type="InterPro" id="IPR038404">
    <property type="entry name" value="TRAP_DctP_sf"/>
</dbReference>
<reference evidence="3 4" key="1">
    <citation type="submission" date="2024-04" db="EMBL/GenBank/DDBJ databases">
        <title>Novel species of the genus Ideonella isolated from streams.</title>
        <authorList>
            <person name="Lu H."/>
        </authorList>
    </citation>
    <scope>NUCLEOTIDE SEQUENCE [LARGE SCALE GENOMIC DNA]</scope>
    <source>
        <strain evidence="3 4">BYS139W</strain>
    </source>
</reference>
<sequence>MHPYDRHPPSALTRRLRPVAALACAWAVGAWLAPAQAQTVMKIGYSTAKDSHYGVGSTVFCDEVAKGTGGRYSCQHFPNAALGGEREMIEAVQLGTQDLVNSSTGPLGNFVPEVKVVDIPFLFRDYDHARHTLDGPIGQDLLKKMHAKGLPGLAWTENGFRHMTNSKRPIVKATDAAGLKLRTMENKVHMEGYKTFGLLPTPMAWPEVFTALQQGTVDGQENPIPVILSAKFAQVQKHLSLTGHVYSPAVLIVSPAIWSKLSDADKKVFTEAAQKGAAAQRRKVNDDEANGIAQLKKDGMQVVEKVDGDSFRKAVAPAFANFAKEFGADRIAAIQAVR</sequence>
<accession>A0ABU9B9Q1</accession>
<evidence type="ECO:0000256" key="1">
    <source>
        <dbReference type="ARBA" id="ARBA00022729"/>
    </source>
</evidence>
<comment type="caution">
    <text evidence="3">The sequence shown here is derived from an EMBL/GenBank/DDBJ whole genome shotgun (WGS) entry which is preliminary data.</text>
</comment>
<proteinExistence type="predicted"/>
<organism evidence="3 4">
    <name type="scientific">Pseudaquabacterium rugosum</name>
    <dbReference type="NCBI Taxonomy" id="2984194"/>
    <lineage>
        <taxon>Bacteria</taxon>
        <taxon>Pseudomonadati</taxon>
        <taxon>Pseudomonadota</taxon>
        <taxon>Betaproteobacteria</taxon>
        <taxon>Burkholderiales</taxon>
        <taxon>Sphaerotilaceae</taxon>
        <taxon>Pseudaquabacterium</taxon>
    </lineage>
</organism>
<dbReference type="PIRSF" id="PIRSF006470">
    <property type="entry name" value="DctB"/>
    <property type="match status" value="1"/>
</dbReference>
<dbReference type="EMBL" id="JBBUTF010000009">
    <property type="protein sequence ID" value="MEK8026622.1"/>
    <property type="molecule type" value="Genomic_DNA"/>
</dbReference>
<feature type="chain" id="PRO_5047535733" evidence="2">
    <location>
        <begin position="38"/>
        <end position="338"/>
    </location>
</feature>
<dbReference type="RefSeq" id="WP_341374407.1">
    <property type="nucleotide sequence ID" value="NZ_JBBUTF010000009.1"/>
</dbReference>
<evidence type="ECO:0000313" key="4">
    <source>
        <dbReference type="Proteomes" id="UP001368500"/>
    </source>
</evidence>
<dbReference type="NCBIfam" id="TIGR00787">
    <property type="entry name" value="dctP"/>
    <property type="match status" value="1"/>
</dbReference>
<gene>
    <name evidence="3" type="ORF">AACH11_11680</name>
</gene>
<dbReference type="Proteomes" id="UP001368500">
    <property type="component" value="Unassembled WGS sequence"/>
</dbReference>
<dbReference type="Pfam" id="PF03480">
    <property type="entry name" value="DctP"/>
    <property type="match status" value="1"/>
</dbReference>
<name>A0ABU9B9Q1_9BURK</name>
<feature type="signal peptide" evidence="2">
    <location>
        <begin position="1"/>
        <end position="37"/>
    </location>
</feature>
<dbReference type="Gene3D" id="3.40.190.170">
    <property type="entry name" value="Bacterial extracellular solute-binding protein, family 7"/>
    <property type="match status" value="1"/>
</dbReference>
<dbReference type="NCBIfam" id="NF037995">
    <property type="entry name" value="TRAP_S1"/>
    <property type="match status" value="1"/>
</dbReference>
<evidence type="ECO:0000313" key="3">
    <source>
        <dbReference type="EMBL" id="MEK8026622.1"/>
    </source>
</evidence>
<keyword evidence="1 2" id="KW-0732">Signal</keyword>
<keyword evidence="4" id="KW-1185">Reference proteome</keyword>
<dbReference type="InterPro" id="IPR018389">
    <property type="entry name" value="DctP_fam"/>
</dbReference>
<dbReference type="PANTHER" id="PTHR33376">
    <property type="match status" value="1"/>
</dbReference>
<dbReference type="InterPro" id="IPR004682">
    <property type="entry name" value="TRAP_DctP"/>
</dbReference>
<dbReference type="PANTHER" id="PTHR33376:SF2">
    <property type="entry name" value="DICARBOXYLATE-BINDING PERIPLASMIC PROTEIN"/>
    <property type="match status" value="1"/>
</dbReference>